<reference evidence="3" key="1">
    <citation type="submission" date="2023-06" db="EMBL/GenBank/DDBJ databases">
        <title>Genomic of Parafulvivirga corallium.</title>
        <authorList>
            <person name="Wang G."/>
        </authorList>
    </citation>
    <scope>NUCLEOTIDE SEQUENCE</scope>
    <source>
        <strain evidence="3">BMA10</strain>
    </source>
</reference>
<keyword evidence="1" id="KW-0812">Transmembrane</keyword>
<dbReference type="InterPro" id="IPR002491">
    <property type="entry name" value="ABC_transptr_periplasmic_BD"/>
</dbReference>
<name>A0ABT8KX12_9BACT</name>
<dbReference type="Pfam" id="PF01497">
    <property type="entry name" value="Peripla_BP_2"/>
    <property type="match status" value="1"/>
</dbReference>
<feature type="domain" description="Fe/B12 periplasmic-binding" evidence="2">
    <location>
        <begin position="39"/>
        <end position="294"/>
    </location>
</feature>
<dbReference type="Proteomes" id="UP001172082">
    <property type="component" value="Unassembled WGS sequence"/>
</dbReference>
<accession>A0ABT8KX12</accession>
<evidence type="ECO:0000256" key="1">
    <source>
        <dbReference type="SAM" id="Phobius"/>
    </source>
</evidence>
<proteinExistence type="predicted"/>
<dbReference type="PANTHER" id="PTHR30535">
    <property type="entry name" value="VITAMIN B12-BINDING PROTEIN"/>
    <property type="match status" value="1"/>
</dbReference>
<evidence type="ECO:0000259" key="2">
    <source>
        <dbReference type="PROSITE" id="PS50983"/>
    </source>
</evidence>
<sequence>MLLQHYKNILCRTILLLQIIGCFFVIPAIGKNVFPTEKKIITAGGEITEIVCALGDCDKIIAIDRMSNYPSKVLSLPSIGYRGSINAEGIIALQPDLVLVKEGYVKDEVIAQLKSTDIDIRSFKNENNIQSTKKLIREIAQILGRESQGEKLINDLDKQLVALKKLVRGVSSKPKLVFVYARGSGTINIAGKGTFAEAISTMVNAELATPEVQGYKPLNTEALVKADPDFLVFFHAGLKSIGGIPGALKIPGVAQTTAGKFENIVSIDGVKLALFGPRIVEAAEELALLIHPNK</sequence>
<dbReference type="Gene3D" id="3.40.50.1980">
    <property type="entry name" value="Nitrogenase molybdenum iron protein domain"/>
    <property type="match status" value="2"/>
</dbReference>
<dbReference type="SUPFAM" id="SSF53807">
    <property type="entry name" value="Helical backbone' metal receptor"/>
    <property type="match status" value="1"/>
</dbReference>
<evidence type="ECO:0000313" key="3">
    <source>
        <dbReference type="EMBL" id="MDN5205341.1"/>
    </source>
</evidence>
<keyword evidence="1" id="KW-1133">Transmembrane helix</keyword>
<dbReference type="PROSITE" id="PS50983">
    <property type="entry name" value="FE_B12_PBP"/>
    <property type="match status" value="1"/>
</dbReference>
<feature type="transmembrane region" description="Helical" evidence="1">
    <location>
        <begin position="9"/>
        <end position="30"/>
    </location>
</feature>
<organism evidence="3 4">
    <name type="scientific">Splendidivirga corallicola</name>
    <dbReference type="NCBI Taxonomy" id="3051826"/>
    <lineage>
        <taxon>Bacteria</taxon>
        <taxon>Pseudomonadati</taxon>
        <taxon>Bacteroidota</taxon>
        <taxon>Cytophagia</taxon>
        <taxon>Cytophagales</taxon>
        <taxon>Splendidivirgaceae</taxon>
        <taxon>Splendidivirga</taxon>
    </lineage>
</organism>
<keyword evidence="4" id="KW-1185">Reference proteome</keyword>
<evidence type="ECO:0000313" key="4">
    <source>
        <dbReference type="Proteomes" id="UP001172082"/>
    </source>
</evidence>
<dbReference type="PANTHER" id="PTHR30535:SF4">
    <property type="entry name" value="HEMIN-BINDING PERIPLASMIC PROTEIN HMUT"/>
    <property type="match status" value="1"/>
</dbReference>
<dbReference type="RefSeq" id="WP_346755362.1">
    <property type="nucleotide sequence ID" value="NZ_JAUJEA010000018.1"/>
</dbReference>
<gene>
    <name evidence="3" type="ORF">QQ008_28410</name>
</gene>
<comment type="caution">
    <text evidence="3">The sequence shown here is derived from an EMBL/GenBank/DDBJ whole genome shotgun (WGS) entry which is preliminary data.</text>
</comment>
<keyword evidence="1" id="KW-0472">Membrane</keyword>
<dbReference type="InterPro" id="IPR050902">
    <property type="entry name" value="ABC_Transporter_SBP"/>
</dbReference>
<dbReference type="EMBL" id="JAUJEA010000018">
    <property type="protein sequence ID" value="MDN5205341.1"/>
    <property type="molecule type" value="Genomic_DNA"/>
</dbReference>
<protein>
    <submittedName>
        <fullName evidence="3">ABC transporter substrate-binding protein</fullName>
    </submittedName>
</protein>